<dbReference type="AlphaFoldDB" id="A0A2S6H2P4"/>
<protein>
    <submittedName>
        <fullName evidence="1">Uncharacterized protein</fullName>
    </submittedName>
</protein>
<dbReference type="InterPro" id="IPR007460">
    <property type="entry name" value="BrnT_toxin"/>
</dbReference>
<dbReference type="InterPro" id="IPR038573">
    <property type="entry name" value="BrnT_sf"/>
</dbReference>
<dbReference type="EMBL" id="PTIY01000006">
    <property type="protein sequence ID" value="PPK71755.1"/>
    <property type="molecule type" value="Genomic_DNA"/>
</dbReference>
<name>A0A2S6H2P4_9GAMM</name>
<dbReference type="Gene3D" id="3.10.450.530">
    <property type="entry name" value="Ribonuclease toxin, BrnT, of type II toxin-antitoxin system"/>
    <property type="match status" value="1"/>
</dbReference>
<evidence type="ECO:0000313" key="1">
    <source>
        <dbReference type="EMBL" id="PPK71755.1"/>
    </source>
</evidence>
<sequence length="92" mass="10775">MRIDFDPAKNAKNIMERSLSFERAAEFDFLSATFLIDERQDYGEQRQIAIGYLDGRLHFLCFVQIPDGIRVVSFRKANSREARKYDKPITLN</sequence>
<proteinExistence type="predicted"/>
<reference evidence="1 2" key="1">
    <citation type="submission" date="2018-02" db="EMBL/GenBank/DDBJ databases">
        <title>Subsurface microbial communities from deep shales in Ohio and West Virginia, USA.</title>
        <authorList>
            <person name="Wrighton K."/>
        </authorList>
    </citation>
    <scope>NUCLEOTIDE SEQUENCE [LARGE SCALE GENOMIC DNA]</scope>
    <source>
        <strain evidence="1 2">OWC-G53F</strain>
    </source>
</reference>
<accession>A0A2S6H2P4</accession>
<dbReference type="RefSeq" id="WP_104423637.1">
    <property type="nucleotide sequence ID" value="NZ_PTIY01000006.1"/>
</dbReference>
<dbReference type="Pfam" id="PF04365">
    <property type="entry name" value="BrnT_toxin"/>
    <property type="match status" value="1"/>
</dbReference>
<organism evidence="1 2">
    <name type="scientific">Methylobacter tundripaludum</name>
    <dbReference type="NCBI Taxonomy" id="173365"/>
    <lineage>
        <taxon>Bacteria</taxon>
        <taxon>Pseudomonadati</taxon>
        <taxon>Pseudomonadota</taxon>
        <taxon>Gammaproteobacteria</taxon>
        <taxon>Methylococcales</taxon>
        <taxon>Methylococcaceae</taxon>
        <taxon>Methylobacter</taxon>
    </lineage>
</organism>
<gene>
    <name evidence="1" type="ORF">B0F88_106106</name>
</gene>
<dbReference type="OrthoDB" id="9802417at2"/>
<evidence type="ECO:0000313" key="2">
    <source>
        <dbReference type="Proteomes" id="UP000238071"/>
    </source>
</evidence>
<comment type="caution">
    <text evidence="1">The sequence shown here is derived from an EMBL/GenBank/DDBJ whole genome shotgun (WGS) entry which is preliminary data.</text>
</comment>
<keyword evidence="2" id="KW-1185">Reference proteome</keyword>
<dbReference type="Proteomes" id="UP000238071">
    <property type="component" value="Unassembled WGS sequence"/>
</dbReference>